<evidence type="ECO:0000256" key="6">
    <source>
        <dbReference type="SAM" id="MobiDB-lite"/>
    </source>
</evidence>
<keyword evidence="10" id="KW-1185">Reference proteome</keyword>
<feature type="transmembrane region" description="Helical" evidence="7">
    <location>
        <begin position="111"/>
        <end position="136"/>
    </location>
</feature>
<feature type="transmembrane region" description="Helical" evidence="7">
    <location>
        <begin position="247"/>
        <end position="266"/>
    </location>
</feature>
<keyword evidence="4 7" id="KW-0472">Membrane</keyword>
<sequence length="490" mass="56060">MEEYFLGRFPTAAPPVTSFRDDKPSLLISWWCTLYSLAIIIFRIMGRYIRTEKIFLDDQVMVLSIIPLLSRMALETVVIIHGTNNVEITSLTPTQIHGRELGSKMVLVSRILYAIFLWTIKYSISIFLQTLTAPIWKRSHQIQLRYLHVFLVVTFLMTIVATLAPCQPFTQFWQVVPDPGSSCRQNFAQIFTLGGLNIVTNIVLVVFPFPIVLMSGLPMKQYVIVTGPVKFEWYTYSNSQNTRKSTILFRLSLPVFPIFLTIYAIIHLTRPQASATSQIIRTLYISIDMLLTTLSANAVVLFSLLQDKGYKKSKFKHVREPWNFKRPARVLRASYLSASVVESAAPVANHMELCDAGGLLNEVVIGASQDDNEDDYKRKSESGLNDIPKREIRKCNEWKSLFSSTAVCAWPKEKERLARPDRTQDHKVTRNMFSKQNKIETWKNEKRNWGRVTLRSNNRDNQGKLEISTLPPVPFSDTGGVDEGNQKRRT</sequence>
<protein>
    <recommendedName>
        <fullName evidence="8">Rhodopsin domain-containing protein</fullName>
    </recommendedName>
</protein>
<keyword evidence="2 7" id="KW-0812">Transmembrane</keyword>
<evidence type="ECO:0000259" key="8">
    <source>
        <dbReference type="Pfam" id="PF20684"/>
    </source>
</evidence>
<feature type="transmembrane region" description="Helical" evidence="7">
    <location>
        <begin position="148"/>
        <end position="170"/>
    </location>
</feature>
<comment type="similarity">
    <text evidence="5">Belongs to the SAT4 family.</text>
</comment>
<comment type="subcellular location">
    <subcellularLocation>
        <location evidence="1">Membrane</location>
        <topology evidence="1">Multi-pass membrane protein</topology>
    </subcellularLocation>
</comment>
<evidence type="ECO:0000256" key="1">
    <source>
        <dbReference type="ARBA" id="ARBA00004141"/>
    </source>
</evidence>
<dbReference type="OrthoDB" id="5398233at2759"/>
<evidence type="ECO:0000256" key="7">
    <source>
        <dbReference type="SAM" id="Phobius"/>
    </source>
</evidence>
<dbReference type="PANTHER" id="PTHR33048">
    <property type="entry name" value="PTH11-LIKE INTEGRAL MEMBRANE PROTEIN (AFU_ORTHOLOGUE AFUA_5G11245)"/>
    <property type="match status" value="1"/>
</dbReference>
<feature type="transmembrane region" description="Helical" evidence="7">
    <location>
        <begin position="28"/>
        <end position="48"/>
    </location>
</feature>
<dbReference type="EMBL" id="CAUH01001449">
    <property type="protein sequence ID" value="CCU75547.1"/>
    <property type="molecule type" value="Genomic_DNA"/>
</dbReference>
<feature type="transmembrane region" description="Helical" evidence="7">
    <location>
        <begin position="60"/>
        <end position="81"/>
    </location>
</feature>
<evidence type="ECO:0000256" key="5">
    <source>
        <dbReference type="ARBA" id="ARBA00038359"/>
    </source>
</evidence>
<gene>
    <name evidence="9" type="ORF">BGHDH14_bgh04137</name>
</gene>
<dbReference type="InterPro" id="IPR052337">
    <property type="entry name" value="SAT4-like"/>
</dbReference>
<dbReference type="GO" id="GO:0016020">
    <property type="term" value="C:membrane"/>
    <property type="evidence" value="ECO:0007669"/>
    <property type="project" value="UniProtKB-SubCell"/>
</dbReference>
<evidence type="ECO:0000256" key="3">
    <source>
        <dbReference type="ARBA" id="ARBA00022989"/>
    </source>
</evidence>
<keyword evidence="3 7" id="KW-1133">Transmembrane helix</keyword>
<reference evidence="9 10" key="1">
    <citation type="journal article" date="2010" name="Science">
        <title>Genome expansion and gene loss in powdery mildew fungi reveal tradeoffs in extreme parasitism.</title>
        <authorList>
            <person name="Spanu P.D."/>
            <person name="Abbott J.C."/>
            <person name="Amselem J."/>
            <person name="Burgis T.A."/>
            <person name="Soanes D.M."/>
            <person name="Stueber K."/>
            <person name="Ver Loren van Themaat E."/>
            <person name="Brown J.K.M."/>
            <person name="Butcher S.A."/>
            <person name="Gurr S.J."/>
            <person name="Lebrun M.-H."/>
            <person name="Ridout C.J."/>
            <person name="Schulze-Lefert P."/>
            <person name="Talbot N.J."/>
            <person name="Ahmadinejad N."/>
            <person name="Ametz C."/>
            <person name="Barton G.R."/>
            <person name="Benjdia M."/>
            <person name="Bidzinski P."/>
            <person name="Bindschedler L.V."/>
            <person name="Both M."/>
            <person name="Brewer M.T."/>
            <person name="Cadle-Davidson L."/>
            <person name="Cadle-Davidson M.M."/>
            <person name="Collemare J."/>
            <person name="Cramer R."/>
            <person name="Frenkel O."/>
            <person name="Godfrey D."/>
            <person name="Harriman J."/>
            <person name="Hoede C."/>
            <person name="King B.C."/>
            <person name="Klages S."/>
            <person name="Kleemann J."/>
            <person name="Knoll D."/>
            <person name="Koti P.S."/>
            <person name="Kreplak J."/>
            <person name="Lopez-Ruiz F.J."/>
            <person name="Lu X."/>
            <person name="Maekawa T."/>
            <person name="Mahanil S."/>
            <person name="Micali C."/>
            <person name="Milgroom M.G."/>
            <person name="Montana G."/>
            <person name="Noir S."/>
            <person name="O'Connell R.J."/>
            <person name="Oberhaensli S."/>
            <person name="Parlange F."/>
            <person name="Pedersen C."/>
            <person name="Quesneville H."/>
            <person name="Reinhardt R."/>
            <person name="Rott M."/>
            <person name="Sacristan S."/>
            <person name="Schmidt S.M."/>
            <person name="Schoen M."/>
            <person name="Skamnioti P."/>
            <person name="Sommer H."/>
            <person name="Stephens A."/>
            <person name="Takahara H."/>
            <person name="Thordal-Christensen H."/>
            <person name="Vigouroux M."/>
            <person name="Wessling R."/>
            <person name="Wicker T."/>
            <person name="Panstruga R."/>
        </authorList>
    </citation>
    <scope>NUCLEOTIDE SEQUENCE [LARGE SCALE GENOMIC DNA]</scope>
    <source>
        <strain evidence="9">DH14</strain>
    </source>
</reference>
<feature type="domain" description="Rhodopsin" evidence="8">
    <location>
        <begin position="43"/>
        <end position="226"/>
    </location>
</feature>
<evidence type="ECO:0000256" key="4">
    <source>
        <dbReference type="ARBA" id="ARBA00023136"/>
    </source>
</evidence>
<evidence type="ECO:0000313" key="9">
    <source>
        <dbReference type="EMBL" id="CCU75547.1"/>
    </source>
</evidence>
<evidence type="ECO:0000313" key="10">
    <source>
        <dbReference type="Proteomes" id="UP000015441"/>
    </source>
</evidence>
<proteinExistence type="inferred from homology"/>
<dbReference type="AlphaFoldDB" id="N1JCA9"/>
<dbReference type="eggNOG" id="ENOG502RYRX">
    <property type="taxonomic scope" value="Eukaryota"/>
</dbReference>
<organism evidence="9 10">
    <name type="scientific">Blumeria graminis f. sp. hordei (strain DH14)</name>
    <name type="common">Barley powdery mildew</name>
    <name type="synonym">Oidium monilioides f. sp. hordei</name>
    <dbReference type="NCBI Taxonomy" id="546991"/>
    <lineage>
        <taxon>Eukaryota</taxon>
        <taxon>Fungi</taxon>
        <taxon>Dikarya</taxon>
        <taxon>Ascomycota</taxon>
        <taxon>Pezizomycotina</taxon>
        <taxon>Leotiomycetes</taxon>
        <taxon>Erysiphales</taxon>
        <taxon>Erysiphaceae</taxon>
        <taxon>Blumeria</taxon>
        <taxon>Blumeria hordei</taxon>
    </lineage>
</organism>
<dbReference type="InterPro" id="IPR049326">
    <property type="entry name" value="Rhodopsin_dom_fungi"/>
</dbReference>
<dbReference type="Proteomes" id="UP000015441">
    <property type="component" value="Unassembled WGS sequence"/>
</dbReference>
<comment type="caution">
    <text evidence="9">The sequence shown here is derived from an EMBL/GenBank/DDBJ whole genome shotgun (WGS) entry which is preliminary data.</text>
</comment>
<name>N1JCA9_BLUG1</name>
<dbReference type="STRING" id="546991.N1JCA9"/>
<feature type="transmembrane region" description="Helical" evidence="7">
    <location>
        <begin position="190"/>
        <end position="213"/>
    </location>
</feature>
<dbReference type="Pfam" id="PF20684">
    <property type="entry name" value="Fung_rhodopsin"/>
    <property type="match status" value="1"/>
</dbReference>
<feature type="transmembrane region" description="Helical" evidence="7">
    <location>
        <begin position="278"/>
        <end position="305"/>
    </location>
</feature>
<dbReference type="HOGENOM" id="CLU_556647_0_0_1"/>
<dbReference type="PANTHER" id="PTHR33048:SF19">
    <property type="entry name" value="MEMBRANE PROTEIN PTH11-LIKE, PUTATIVE (AFU_ORTHOLOGUE AFUA_1G14080)-RELATED"/>
    <property type="match status" value="1"/>
</dbReference>
<accession>N1JCA9</accession>
<dbReference type="InParanoid" id="N1JCA9"/>
<evidence type="ECO:0000256" key="2">
    <source>
        <dbReference type="ARBA" id="ARBA00022692"/>
    </source>
</evidence>
<feature type="region of interest" description="Disordered" evidence="6">
    <location>
        <begin position="453"/>
        <end position="490"/>
    </location>
</feature>